<evidence type="ECO:0000313" key="3">
    <source>
        <dbReference type="Proteomes" id="UP000273828"/>
    </source>
</evidence>
<feature type="compositionally biased region" description="Acidic residues" evidence="1">
    <location>
        <begin position="879"/>
        <end position="891"/>
    </location>
</feature>
<dbReference type="AlphaFoldDB" id="A0A3N6N0L3"/>
<dbReference type="Proteomes" id="UP000273828">
    <property type="component" value="Unassembled WGS sequence"/>
</dbReference>
<organism evidence="2 3">
    <name type="scientific">Natrarchaeobius halalkaliphilus</name>
    <dbReference type="NCBI Taxonomy" id="1679091"/>
    <lineage>
        <taxon>Archaea</taxon>
        <taxon>Methanobacteriati</taxon>
        <taxon>Methanobacteriota</taxon>
        <taxon>Stenosarchaea group</taxon>
        <taxon>Halobacteria</taxon>
        <taxon>Halobacteriales</taxon>
        <taxon>Natrialbaceae</taxon>
        <taxon>Natrarchaeobius</taxon>
    </lineage>
</organism>
<accession>A0A3N6N0L3</accession>
<dbReference type="EMBL" id="REFY01000002">
    <property type="protein sequence ID" value="RQG91442.1"/>
    <property type="molecule type" value="Genomic_DNA"/>
</dbReference>
<reference evidence="2 3" key="1">
    <citation type="submission" date="2018-10" db="EMBL/GenBank/DDBJ databases">
        <title>Natrarchaeobius chitinivorans gen. nov., sp. nov., and Natrarchaeobius haloalkaliphilus sp. nov., alkaliphilic, chitin-utilizing haloarchaea from hypersaline alkaline lakes.</title>
        <authorList>
            <person name="Sorokin D.Y."/>
            <person name="Elcheninov A.G."/>
            <person name="Kostrikina N.A."/>
            <person name="Bale N.J."/>
            <person name="Sinninghe Damste J.S."/>
            <person name="Khijniak T.V."/>
            <person name="Kublanov I.V."/>
            <person name="Toshchakov S.V."/>
        </authorList>
    </citation>
    <scope>NUCLEOTIDE SEQUENCE [LARGE SCALE GENOMIC DNA]</scope>
    <source>
        <strain evidence="2 3">AArcht-Sl</strain>
    </source>
</reference>
<keyword evidence="2" id="KW-0282">Flagellum</keyword>
<keyword evidence="3" id="KW-1185">Reference proteome</keyword>
<gene>
    <name evidence="2" type="ORF">EA462_05600</name>
</gene>
<feature type="region of interest" description="Disordered" evidence="1">
    <location>
        <begin position="841"/>
        <end position="891"/>
    </location>
</feature>
<name>A0A3N6N0L3_9EURY</name>
<protein>
    <submittedName>
        <fullName evidence="2">Flagellin</fullName>
    </submittedName>
</protein>
<evidence type="ECO:0000256" key="1">
    <source>
        <dbReference type="SAM" id="MobiDB-lite"/>
    </source>
</evidence>
<sequence>MVFIGSALVVVLGMGLVDSLESESESEITYAAIETTEHNLATVSSTGQTQAIPWDKATYRPDGEVHIAWYNESNESSAGELDVAIEPLGAIEYDLEDHVVIQQGGASWERRNGAFYERTAPDIRYDGDFLRLRLLSLSEDDISDESAVARPDYDSDLPERLQTSRKEAEKKGYNDLALVIKSEYHDGWYDYLEGFDEYENVSVYPNNQSPRIGPGSDTTVQVIMENVSETDAADFWIRTDHGIVSGQHADENTFVEDSPDPFRLQATIENTGDERQRQDVNLTITDKDGTEILDVGNRTELDGGQAETVSFTIDGHASYFEPGTEYEYDVSTEDDNLNEERGTFYYAEHSEPTLIVSGPTVNGTDATDSDNPVDPSDDDVALEADVRNAGVESVEDEPVEFVLEHDSEDWEGTDSDLIERDGGETAPASWTINQTSLLEGEHTFTISTPDSEVSGHFYVSEGLDVGSSEIHLGSETDVNVTIVGSEISNSNPFDCEECRTAHVSERTEGSFVEGERVGYEWDTRHDWNGDATAPEWDESGGWNTDGEPECVDSTWAGCNEYGFPDSTEFWWDDSGGWRLEWTDDGGSTHSTDWDWTGPIEAGEAPSDEPEFDVDGYEINWVGASAEIVTQPVDEDGNALDEPTPLEGVPWHETNLNRFDEPRPLYEYNFTTEERVSLMLSATSYNHGGSDYCGGHTDTTYTDTYNGGVWDHTECSDDAVGGGNELVSLSADTETEETNVRVLGQDDTQLPELNPGVERQMSTDDLLERPEVDVPVDEDGYLDLGEHEFIFVFEITHHPREYNTDPSVDPDISADDYWETAHDESGDPNFNDMIAHVEITPAGQGSPEIDPEFSTGQGSGADGGTGSADEPSNSGGSNESDIDVDTDEIIIG</sequence>
<feature type="compositionally biased region" description="Gly residues" evidence="1">
    <location>
        <begin position="856"/>
        <end position="865"/>
    </location>
</feature>
<feature type="compositionally biased region" description="Polar residues" evidence="1">
    <location>
        <begin position="869"/>
        <end position="878"/>
    </location>
</feature>
<feature type="region of interest" description="Disordered" evidence="1">
    <location>
        <begin position="355"/>
        <end position="375"/>
    </location>
</feature>
<keyword evidence="2" id="KW-0969">Cilium</keyword>
<evidence type="ECO:0000313" key="2">
    <source>
        <dbReference type="EMBL" id="RQG91442.1"/>
    </source>
</evidence>
<proteinExistence type="predicted"/>
<keyword evidence="2" id="KW-0966">Cell projection</keyword>
<comment type="caution">
    <text evidence="2">The sequence shown here is derived from an EMBL/GenBank/DDBJ whole genome shotgun (WGS) entry which is preliminary data.</text>
</comment>